<accession>A0A939T6K8</accession>
<dbReference type="GO" id="GO:0003824">
    <property type="term" value="F:catalytic activity"/>
    <property type="evidence" value="ECO:0007669"/>
    <property type="project" value="InterPro"/>
</dbReference>
<keyword evidence="3" id="KW-1185">Reference proteome</keyword>
<dbReference type="PANTHER" id="PTHR14237:SF19">
    <property type="entry name" value="MITOCHONDRIAL AMIDOXIME REDUCING COMPONENT 1"/>
    <property type="match status" value="1"/>
</dbReference>
<dbReference type="Pfam" id="PF03473">
    <property type="entry name" value="MOSC"/>
    <property type="match status" value="1"/>
</dbReference>
<gene>
    <name evidence="2" type="ORF">J4573_33595</name>
</gene>
<dbReference type="Proteomes" id="UP000669179">
    <property type="component" value="Unassembled WGS sequence"/>
</dbReference>
<dbReference type="GO" id="GO:0030151">
    <property type="term" value="F:molybdenum ion binding"/>
    <property type="evidence" value="ECO:0007669"/>
    <property type="project" value="InterPro"/>
</dbReference>
<dbReference type="GO" id="GO:0030170">
    <property type="term" value="F:pyridoxal phosphate binding"/>
    <property type="evidence" value="ECO:0007669"/>
    <property type="project" value="InterPro"/>
</dbReference>
<evidence type="ECO:0000313" key="3">
    <source>
        <dbReference type="Proteomes" id="UP000669179"/>
    </source>
</evidence>
<dbReference type="PANTHER" id="PTHR14237">
    <property type="entry name" value="MOLYBDOPTERIN COFACTOR SULFURASE MOSC"/>
    <property type="match status" value="1"/>
</dbReference>
<dbReference type="InterPro" id="IPR011037">
    <property type="entry name" value="Pyrv_Knase-like_insert_dom_sf"/>
</dbReference>
<feature type="domain" description="MOSC" evidence="1">
    <location>
        <begin position="107"/>
        <end position="263"/>
    </location>
</feature>
<evidence type="ECO:0000259" key="1">
    <source>
        <dbReference type="PROSITE" id="PS51340"/>
    </source>
</evidence>
<dbReference type="InterPro" id="IPR005303">
    <property type="entry name" value="MOCOS_middle"/>
</dbReference>
<dbReference type="SUPFAM" id="SSF50800">
    <property type="entry name" value="PK beta-barrel domain-like"/>
    <property type="match status" value="1"/>
</dbReference>
<comment type="caution">
    <text evidence="2">The sequence shown here is derived from an EMBL/GenBank/DDBJ whole genome shotgun (WGS) entry which is preliminary data.</text>
</comment>
<name>A0A939T6K8_9ACTN</name>
<evidence type="ECO:0000313" key="2">
    <source>
        <dbReference type="EMBL" id="MBO2452063.1"/>
    </source>
</evidence>
<dbReference type="EMBL" id="JAGEOJ010000015">
    <property type="protein sequence ID" value="MBO2452063.1"/>
    <property type="molecule type" value="Genomic_DNA"/>
</dbReference>
<dbReference type="InterPro" id="IPR005302">
    <property type="entry name" value="MoCF_Sase_C"/>
</dbReference>
<dbReference type="SUPFAM" id="SSF141673">
    <property type="entry name" value="MOSC N-terminal domain-like"/>
    <property type="match status" value="1"/>
</dbReference>
<sequence length="271" mass="29562">MRAVVRGLNVHPIKSAGGIAVPSAEITAVGLRGDREFLVIRPDGRHLSQREVPGLARLRPIVEDGKLRVEVEAPGDSAALAYEPFDGPARRVNVHGTDCEGVDQGDDVAEWFSTVLGLPCRLVRFTGTRRTPRGDTLTYDDGDPISVLSVESLADLNERLTTRLEMRRFRPNIVLEGLGPYGEDRVSRLRIGAAVEIEVIRPSGRCVIINTDQDTGERRPEPLRALGGYRVQIHGGQRAIMFGRLGAARSFGRIAVGDVVDAVERIDDDTA</sequence>
<reference evidence="2" key="1">
    <citation type="submission" date="2021-03" db="EMBL/GenBank/DDBJ databases">
        <authorList>
            <person name="Kanchanasin P."/>
            <person name="Saeng-In P."/>
            <person name="Phongsopitanun W."/>
            <person name="Yuki M."/>
            <person name="Kudo T."/>
            <person name="Ohkuma M."/>
            <person name="Tanasupawat S."/>
        </authorList>
    </citation>
    <scope>NUCLEOTIDE SEQUENCE</scope>
    <source>
        <strain evidence="2">GKU 128</strain>
    </source>
</reference>
<protein>
    <submittedName>
        <fullName evidence="2">MOSC N-terminal beta barrel domain-containing protein</fullName>
    </submittedName>
</protein>
<proteinExistence type="predicted"/>
<dbReference type="PROSITE" id="PS51340">
    <property type="entry name" value="MOSC"/>
    <property type="match status" value="1"/>
</dbReference>
<dbReference type="Pfam" id="PF03476">
    <property type="entry name" value="MOSC_N"/>
    <property type="match status" value="1"/>
</dbReference>
<dbReference type="RefSeq" id="WP_208259962.1">
    <property type="nucleotide sequence ID" value="NZ_JAGEOJ010000015.1"/>
</dbReference>
<organism evidence="2 3">
    <name type="scientific">Actinomadura barringtoniae</name>
    <dbReference type="NCBI Taxonomy" id="1427535"/>
    <lineage>
        <taxon>Bacteria</taxon>
        <taxon>Bacillati</taxon>
        <taxon>Actinomycetota</taxon>
        <taxon>Actinomycetes</taxon>
        <taxon>Streptosporangiales</taxon>
        <taxon>Thermomonosporaceae</taxon>
        <taxon>Actinomadura</taxon>
    </lineage>
</organism>
<dbReference type="AlphaFoldDB" id="A0A939T6K8"/>